<sequence length="224" mass="24294">MAKDRQHIFSRSATEASAAAASTASMIRSNFATVSSALKNNYATNGSAAMSLPSLSRPGSAESLRDKETAKALPHHNKTFSIPSIMHIRTGFLDKNHSRSMASDSSTGSPEPLSQRSNISVDDAEHEFTTPRHAASAMKTASRFVMGMPTLLKRAVSNNHTLSNADPITTTPKKSPNAPALSTPREDFFEDNLEDNDRHSLLLMMQVPEGRNSWIPLMAVGEAW</sequence>
<organism evidence="2 3">
    <name type="scientific">Bremia lactucae</name>
    <name type="common">Lettuce downy mildew</name>
    <dbReference type="NCBI Taxonomy" id="4779"/>
    <lineage>
        <taxon>Eukaryota</taxon>
        <taxon>Sar</taxon>
        <taxon>Stramenopiles</taxon>
        <taxon>Oomycota</taxon>
        <taxon>Peronosporomycetes</taxon>
        <taxon>Peronosporales</taxon>
        <taxon>Peronosporaceae</taxon>
        <taxon>Bremia</taxon>
    </lineage>
</organism>
<feature type="region of interest" description="Disordered" evidence="1">
    <location>
        <begin position="47"/>
        <end position="75"/>
    </location>
</feature>
<evidence type="ECO:0000313" key="2">
    <source>
        <dbReference type="EMBL" id="TDH68193.1"/>
    </source>
</evidence>
<dbReference type="Proteomes" id="UP000294530">
    <property type="component" value="Unassembled WGS sequence"/>
</dbReference>
<proteinExistence type="predicted"/>
<feature type="region of interest" description="Disordered" evidence="1">
    <location>
        <begin position="97"/>
        <end position="117"/>
    </location>
</feature>
<protein>
    <submittedName>
        <fullName evidence="2">Uncharacterized protein</fullName>
    </submittedName>
</protein>
<evidence type="ECO:0000256" key="1">
    <source>
        <dbReference type="SAM" id="MobiDB-lite"/>
    </source>
</evidence>
<dbReference type="KEGG" id="blac:94346999"/>
<feature type="region of interest" description="Disordered" evidence="1">
    <location>
        <begin position="160"/>
        <end position="185"/>
    </location>
</feature>
<dbReference type="EMBL" id="SHOA02000003">
    <property type="protein sequence ID" value="TDH68193.1"/>
    <property type="molecule type" value="Genomic_DNA"/>
</dbReference>
<dbReference type="RefSeq" id="XP_067817692.1">
    <property type="nucleotide sequence ID" value="XM_067961328.1"/>
</dbReference>
<name>A0A976FJX0_BRELC</name>
<feature type="compositionally biased region" description="Polar residues" evidence="1">
    <location>
        <begin position="160"/>
        <end position="174"/>
    </location>
</feature>
<reference evidence="2 3" key="1">
    <citation type="journal article" date="2021" name="Genome Biol.">
        <title>AFLAP: assembly-free linkage analysis pipeline using k-mers from genome sequencing data.</title>
        <authorList>
            <person name="Fletcher K."/>
            <person name="Zhang L."/>
            <person name="Gil J."/>
            <person name="Han R."/>
            <person name="Cavanaugh K."/>
            <person name="Michelmore R."/>
        </authorList>
    </citation>
    <scope>NUCLEOTIDE SEQUENCE [LARGE SCALE GENOMIC DNA]</scope>
    <source>
        <strain evidence="2 3">SF5</strain>
    </source>
</reference>
<accession>A0A976FJX0</accession>
<dbReference type="GeneID" id="94346999"/>
<comment type="caution">
    <text evidence="2">The sequence shown here is derived from an EMBL/GenBank/DDBJ whole genome shotgun (WGS) entry which is preliminary data.</text>
</comment>
<keyword evidence="3" id="KW-1185">Reference proteome</keyword>
<dbReference type="AlphaFoldDB" id="A0A976FJX0"/>
<feature type="compositionally biased region" description="Polar residues" evidence="1">
    <location>
        <begin position="99"/>
        <end position="117"/>
    </location>
</feature>
<evidence type="ECO:0000313" key="3">
    <source>
        <dbReference type="Proteomes" id="UP000294530"/>
    </source>
</evidence>
<dbReference type="OrthoDB" id="167559at2759"/>
<gene>
    <name evidence="2" type="ORF">CCR75_003231</name>
</gene>